<accession>A0ABV8KLI6</accession>
<feature type="domain" description="DUF2087" evidence="1">
    <location>
        <begin position="106"/>
        <end position="172"/>
    </location>
</feature>
<dbReference type="RefSeq" id="WP_377545313.1">
    <property type="nucleotide sequence ID" value="NZ_JBHSBN010000007.1"/>
</dbReference>
<dbReference type="InterPro" id="IPR018656">
    <property type="entry name" value="DUF2087"/>
</dbReference>
<protein>
    <submittedName>
        <fullName evidence="2">DUF2087 domain-containing protein</fullName>
    </submittedName>
</protein>
<keyword evidence="3" id="KW-1185">Reference proteome</keyword>
<sequence length="192" mass="20667">MTPEQFAGLLAEPDRLAAFAAVVLGADSPSEVGRRAGLGPKETDAALRRLTTGGLVTAVDGRLVARTDAAKTAVRENAPARAVDPTDLDPDPDRAAVLRNFIRDGRIERLPAAQGKRQVVLEHVVAVFEPGVRYPEREVNAILRAWYDDHAALRRYLVDAGLLSRADALYWRSGGPVDVTGPTERPAGEVMP</sequence>
<gene>
    <name evidence="2" type="ORF">ACFOX0_13505</name>
</gene>
<dbReference type="EMBL" id="JBHSBN010000007">
    <property type="protein sequence ID" value="MFC4106938.1"/>
    <property type="molecule type" value="Genomic_DNA"/>
</dbReference>
<organism evidence="2 3">
    <name type="scientific">Micromonospora zhanjiangensis</name>
    <dbReference type="NCBI Taxonomy" id="1522057"/>
    <lineage>
        <taxon>Bacteria</taxon>
        <taxon>Bacillati</taxon>
        <taxon>Actinomycetota</taxon>
        <taxon>Actinomycetes</taxon>
        <taxon>Micromonosporales</taxon>
        <taxon>Micromonosporaceae</taxon>
        <taxon>Micromonospora</taxon>
    </lineage>
</organism>
<dbReference type="Proteomes" id="UP001595868">
    <property type="component" value="Unassembled WGS sequence"/>
</dbReference>
<evidence type="ECO:0000313" key="3">
    <source>
        <dbReference type="Proteomes" id="UP001595868"/>
    </source>
</evidence>
<reference evidence="3" key="1">
    <citation type="journal article" date="2019" name="Int. J. Syst. Evol. Microbiol.">
        <title>The Global Catalogue of Microorganisms (GCM) 10K type strain sequencing project: providing services to taxonomists for standard genome sequencing and annotation.</title>
        <authorList>
            <consortium name="The Broad Institute Genomics Platform"/>
            <consortium name="The Broad Institute Genome Sequencing Center for Infectious Disease"/>
            <person name="Wu L."/>
            <person name="Ma J."/>
        </authorList>
    </citation>
    <scope>NUCLEOTIDE SEQUENCE [LARGE SCALE GENOMIC DNA]</scope>
    <source>
        <strain evidence="3">2902at01</strain>
    </source>
</reference>
<evidence type="ECO:0000313" key="2">
    <source>
        <dbReference type="EMBL" id="MFC4106938.1"/>
    </source>
</evidence>
<comment type="caution">
    <text evidence="2">The sequence shown here is derived from an EMBL/GenBank/DDBJ whole genome shotgun (WGS) entry which is preliminary data.</text>
</comment>
<evidence type="ECO:0000259" key="1">
    <source>
        <dbReference type="Pfam" id="PF09860"/>
    </source>
</evidence>
<proteinExistence type="predicted"/>
<name>A0ABV8KLI6_9ACTN</name>
<dbReference type="Pfam" id="PF09860">
    <property type="entry name" value="DUF2087"/>
    <property type="match status" value="1"/>
</dbReference>